<comment type="caution">
    <text evidence="1">The sequence shown here is derived from an EMBL/GenBank/DDBJ whole genome shotgun (WGS) entry which is preliminary data.</text>
</comment>
<keyword evidence="2" id="KW-1185">Reference proteome</keyword>
<organism evidence="1 2">
    <name type="scientific">Effrenium voratum</name>
    <dbReference type="NCBI Taxonomy" id="2562239"/>
    <lineage>
        <taxon>Eukaryota</taxon>
        <taxon>Sar</taxon>
        <taxon>Alveolata</taxon>
        <taxon>Dinophyceae</taxon>
        <taxon>Suessiales</taxon>
        <taxon>Symbiodiniaceae</taxon>
        <taxon>Effrenium</taxon>
    </lineage>
</organism>
<gene>
    <name evidence="1" type="ORF">EVOR1521_LOCUS12396</name>
</gene>
<accession>A0AA36N143</accession>
<protein>
    <submittedName>
        <fullName evidence="1">Uncharacterized protein</fullName>
    </submittedName>
</protein>
<sequence>MAEQPETKRLKRSCATPQAHSWPLVPGMLVLEICRWLGGHQLAAKEGRRRFLQAEAMGSVVCVDRFWRRCCEAACWELFSQEFQQVLRTPGIGFSPLRAAQQLEAWWEEQASTELDAPLVAGLVAESRLGAAWASRFRFRRASKIVKWKELPRYSDADFDRKMDEYSADDGPVMQKGTKINGYGKVTHIVSAALSNQKEVLEIRAEMFYEVDEGNVSDDSQVWVTMRPAGRVTQKTPGKVLLEMRQRLETDEEDGYFNQDVAKSVASFFGRETIEDSMQDLRILLQSIFNGVEGPCSYAPMWSRQLCSLIKQRNGAHDDLSSDDDEDLSSDE</sequence>
<dbReference type="AlphaFoldDB" id="A0AA36N143"/>
<dbReference type="EMBL" id="CAUJNA010001302">
    <property type="protein sequence ID" value="CAJ1385908.1"/>
    <property type="molecule type" value="Genomic_DNA"/>
</dbReference>
<evidence type="ECO:0000313" key="2">
    <source>
        <dbReference type="Proteomes" id="UP001178507"/>
    </source>
</evidence>
<name>A0AA36N143_9DINO</name>
<reference evidence="1" key="1">
    <citation type="submission" date="2023-08" db="EMBL/GenBank/DDBJ databases">
        <authorList>
            <person name="Chen Y."/>
            <person name="Shah S."/>
            <person name="Dougan E. K."/>
            <person name="Thang M."/>
            <person name="Chan C."/>
        </authorList>
    </citation>
    <scope>NUCLEOTIDE SEQUENCE</scope>
</reference>
<evidence type="ECO:0000313" key="1">
    <source>
        <dbReference type="EMBL" id="CAJ1385908.1"/>
    </source>
</evidence>
<dbReference type="Proteomes" id="UP001178507">
    <property type="component" value="Unassembled WGS sequence"/>
</dbReference>
<proteinExistence type="predicted"/>